<sequence>MAISYRPVTQSPDIESTYANFKMKEYNKINLDEEPCIFPDCGHSLTVSSMDGQMSMASSYELGKGGVPVKIRGVSEPFSQDFKGIRACPTCRGSLRSIAK</sequence>
<comment type="caution">
    <text evidence="1">The sequence shown here is derived from an EMBL/GenBank/DDBJ whole genome shotgun (WGS) entry which is preliminary data.</text>
</comment>
<reference evidence="1" key="2">
    <citation type="submission" date="2023-06" db="EMBL/GenBank/DDBJ databases">
        <authorList>
            <consortium name="Lawrence Berkeley National Laboratory"/>
            <person name="Haridas S."/>
            <person name="Hensen N."/>
            <person name="Bonometti L."/>
            <person name="Westerberg I."/>
            <person name="Brannstrom I.O."/>
            <person name="Guillou S."/>
            <person name="Cros-Aarteil S."/>
            <person name="Calhoun S."/>
            <person name="Kuo A."/>
            <person name="Mondo S."/>
            <person name="Pangilinan J."/>
            <person name="Riley R."/>
            <person name="Labutti K."/>
            <person name="Andreopoulos B."/>
            <person name="Lipzen A."/>
            <person name="Chen C."/>
            <person name="Yanf M."/>
            <person name="Daum C."/>
            <person name="Ng V."/>
            <person name="Clum A."/>
            <person name="Steindorff A."/>
            <person name="Ohm R."/>
            <person name="Martin F."/>
            <person name="Silar P."/>
            <person name="Natvig D."/>
            <person name="Lalanne C."/>
            <person name="Gautier V."/>
            <person name="Ament-Velasquez S.L."/>
            <person name="Kruys A."/>
            <person name="Hutchinson M.I."/>
            <person name="Powell A.J."/>
            <person name="Barry K."/>
            <person name="Miller A.N."/>
            <person name="Grigoriev I.V."/>
            <person name="Debuchy R."/>
            <person name="Gladieux P."/>
            <person name="Thoren M.H."/>
            <person name="Johannesson H."/>
        </authorList>
    </citation>
    <scope>NUCLEOTIDE SEQUENCE</scope>
    <source>
        <strain evidence="1">CBS 955.72</strain>
    </source>
</reference>
<reference evidence="1" key="1">
    <citation type="journal article" date="2023" name="Mol. Phylogenet. Evol.">
        <title>Genome-scale phylogeny and comparative genomics of the fungal order Sordariales.</title>
        <authorList>
            <person name="Hensen N."/>
            <person name="Bonometti L."/>
            <person name="Westerberg I."/>
            <person name="Brannstrom I.O."/>
            <person name="Guillou S."/>
            <person name="Cros-Aarteil S."/>
            <person name="Calhoun S."/>
            <person name="Haridas S."/>
            <person name="Kuo A."/>
            <person name="Mondo S."/>
            <person name="Pangilinan J."/>
            <person name="Riley R."/>
            <person name="LaButti K."/>
            <person name="Andreopoulos B."/>
            <person name="Lipzen A."/>
            <person name="Chen C."/>
            <person name="Yan M."/>
            <person name="Daum C."/>
            <person name="Ng V."/>
            <person name="Clum A."/>
            <person name="Steindorff A."/>
            <person name="Ohm R.A."/>
            <person name="Martin F."/>
            <person name="Silar P."/>
            <person name="Natvig D.O."/>
            <person name="Lalanne C."/>
            <person name="Gautier V."/>
            <person name="Ament-Velasquez S.L."/>
            <person name="Kruys A."/>
            <person name="Hutchinson M.I."/>
            <person name="Powell A.J."/>
            <person name="Barry K."/>
            <person name="Miller A.N."/>
            <person name="Grigoriev I.V."/>
            <person name="Debuchy R."/>
            <person name="Gladieux P."/>
            <person name="Hiltunen Thoren M."/>
            <person name="Johannesson H."/>
        </authorList>
    </citation>
    <scope>NUCLEOTIDE SEQUENCE</scope>
    <source>
        <strain evidence="1">CBS 955.72</strain>
    </source>
</reference>
<organism evidence="1 2">
    <name type="scientific">Lasiosphaeria hispida</name>
    <dbReference type="NCBI Taxonomy" id="260671"/>
    <lineage>
        <taxon>Eukaryota</taxon>
        <taxon>Fungi</taxon>
        <taxon>Dikarya</taxon>
        <taxon>Ascomycota</taxon>
        <taxon>Pezizomycotina</taxon>
        <taxon>Sordariomycetes</taxon>
        <taxon>Sordariomycetidae</taxon>
        <taxon>Sordariales</taxon>
        <taxon>Lasiosphaeriaceae</taxon>
        <taxon>Lasiosphaeria</taxon>
    </lineage>
</organism>
<dbReference type="Proteomes" id="UP001275084">
    <property type="component" value="Unassembled WGS sequence"/>
</dbReference>
<protein>
    <submittedName>
        <fullName evidence="1">Uncharacterized protein</fullName>
    </submittedName>
</protein>
<dbReference type="AlphaFoldDB" id="A0AAJ0HWK5"/>
<dbReference type="EMBL" id="JAUIQD010000001">
    <property type="protein sequence ID" value="KAK3364003.1"/>
    <property type="molecule type" value="Genomic_DNA"/>
</dbReference>
<name>A0AAJ0HWK5_9PEZI</name>
<proteinExistence type="predicted"/>
<evidence type="ECO:0000313" key="2">
    <source>
        <dbReference type="Proteomes" id="UP001275084"/>
    </source>
</evidence>
<keyword evidence="2" id="KW-1185">Reference proteome</keyword>
<evidence type="ECO:0000313" key="1">
    <source>
        <dbReference type="EMBL" id="KAK3364003.1"/>
    </source>
</evidence>
<accession>A0AAJ0HWK5</accession>
<gene>
    <name evidence="1" type="ORF">B0T25DRAFT_562984</name>
</gene>